<dbReference type="Proteomes" id="UP001248581">
    <property type="component" value="Chromosome"/>
</dbReference>
<gene>
    <name evidence="2" type="ORF">RI845_08500</name>
</gene>
<dbReference type="PANTHER" id="PTHR45588:SF1">
    <property type="entry name" value="WW DOMAIN-CONTAINING PROTEIN"/>
    <property type="match status" value="1"/>
</dbReference>
<evidence type="ECO:0000313" key="2">
    <source>
        <dbReference type="EMBL" id="WNC70166.1"/>
    </source>
</evidence>
<organism evidence="2 3">
    <name type="scientific">Thalassotalea nanhaiensis</name>
    <dbReference type="NCBI Taxonomy" id="3065648"/>
    <lineage>
        <taxon>Bacteria</taxon>
        <taxon>Pseudomonadati</taxon>
        <taxon>Pseudomonadota</taxon>
        <taxon>Gammaproteobacteria</taxon>
        <taxon>Alteromonadales</taxon>
        <taxon>Colwelliaceae</taxon>
        <taxon>Thalassotalea</taxon>
    </lineage>
</organism>
<evidence type="ECO:0000256" key="1">
    <source>
        <dbReference type="SAM" id="SignalP"/>
    </source>
</evidence>
<evidence type="ECO:0000313" key="3">
    <source>
        <dbReference type="Proteomes" id="UP001248581"/>
    </source>
</evidence>
<protein>
    <recommendedName>
        <fullName evidence="4">Tetratricopeptide repeat protein</fullName>
    </recommendedName>
</protein>
<proteinExistence type="predicted"/>
<dbReference type="SMART" id="SM00028">
    <property type="entry name" value="TPR"/>
    <property type="match status" value="3"/>
</dbReference>
<dbReference type="EMBL" id="CP134146">
    <property type="protein sequence ID" value="WNC70166.1"/>
    <property type="molecule type" value="Genomic_DNA"/>
</dbReference>
<accession>A0ABY9TN49</accession>
<dbReference type="PANTHER" id="PTHR45588">
    <property type="entry name" value="TPR DOMAIN-CONTAINING PROTEIN"/>
    <property type="match status" value="1"/>
</dbReference>
<feature type="signal peptide" evidence="1">
    <location>
        <begin position="1"/>
        <end position="18"/>
    </location>
</feature>
<name>A0ABY9TN49_9GAMM</name>
<feature type="chain" id="PRO_5046762932" description="Tetratricopeptide repeat protein" evidence="1">
    <location>
        <begin position="19"/>
        <end position="553"/>
    </location>
</feature>
<dbReference type="Gene3D" id="1.25.40.10">
    <property type="entry name" value="Tetratricopeptide repeat domain"/>
    <property type="match status" value="2"/>
</dbReference>
<evidence type="ECO:0008006" key="4">
    <source>
        <dbReference type="Google" id="ProtNLM"/>
    </source>
</evidence>
<dbReference type="InterPro" id="IPR019734">
    <property type="entry name" value="TPR_rpt"/>
</dbReference>
<keyword evidence="3" id="KW-1185">Reference proteome</keyword>
<keyword evidence="1" id="KW-0732">Signal</keyword>
<dbReference type="InterPro" id="IPR011990">
    <property type="entry name" value="TPR-like_helical_dom_sf"/>
</dbReference>
<reference evidence="3" key="1">
    <citation type="submission" date="2023-09" db="EMBL/GenBank/DDBJ databases">
        <authorList>
            <person name="Li S."/>
            <person name="Li X."/>
            <person name="Zhang C."/>
            <person name="Zhao Z."/>
        </authorList>
    </citation>
    <scope>NUCLEOTIDE SEQUENCE [LARGE SCALE GENOMIC DNA]</scope>
    <source>
        <strain evidence="3">SQ345</strain>
    </source>
</reference>
<dbReference type="RefSeq" id="WP_348389307.1">
    <property type="nucleotide sequence ID" value="NZ_CP134146.1"/>
</dbReference>
<dbReference type="SUPFAM" id="SSF48452">
    <property type="entry name" value="TPR-like"/>
    <property type="match status" value="2"/>
</dbReference>
<sequence length="553" mass="62662">MKKLLIGLFIVISLVPFAQGDTPDKKLFKGQIAPLLSGMGTHDFEISSKDKRANQFFNQAIALTYGFNHLEAGRSYQQVSLLDPNSAIAFWGQALVLGPNVNAAMESSAVKPAYEAINKAKSLKKFASLKEKHLIDALARRYSTDESLIDRAELDQAYAEAMQELVSIYPDDPNIRTMLAEALMVIHSWDYWYGDGRPKEWTPKILDVLEVGLKKHPRHTGLIHYYIHAVEASKTPERALDSADILRDLVPGAGHLVHMPSHIYIRTGRYQDGVVANEKAILVDSEYIAQCHQQGIYPVAYVPHNRHFLWAMATMQGNSKKAIMAAEHMAKHIDQSLMREVGYGTLQHYWVTPTYAYVRFGKWDEIKSLVQPKTDLQYPLGVWHYAQGMRYVATKQLSKAEDELTKLRKIANNDTLKNITVWEINDAYNVLQIASLVLEGEMQGQANNYKEAITVLNKAADLEDKLNYNEPSDWHYPVRQSLGAILLASGDFAGAEQVYLQDLQTFPENGWSLYGLYQSLIKQEKLVEAEQIKARYEKSWQWADISLQSSRVL</sequence>